<feature type="transmembrane region" description="Helical" evidence="1">
    <location>
        <begin position="118"/>
        <end position="142"/>
    </location>
</feature>
<gene>
    <name evidence="2" type="ORF">ABDK96_13960</name>
</gene>
<name>A0ABV0IMP0_9MICC</name>
<dbReference type="Proteomes" id="UP001484097">
    <property type="component" value="Unassembled WGS sequence"/>
</dbReference>
<evidence type="ECO:0000256" key="1">
    <source>
        <dbReference type="SAM" id="Phobius"/>
    </source>
</evidence>
<keyword evidence="1" id="KW-0472">Membrane</keyword>
<reference evidence="2 3" key="1">
    <citation type="submission" date="2024-05" db="EMBL/GenBank/DDBJ databases">
        <authorList>
            <person name="Yi C."/>
        </authorList>
    </citation>
    <scope>NUCLEOTIDE SEQUENCE [LARGE SCALE GENOMIC DNA]</scope>
    <source>
        <strain evidence="2 3">XS13</strain>
    </source>
</reference>
<organism evidence="2 3">
    <name type="scientific">Citricoccus nitrophenolicus</name>
    <dbReference type="NCBI Taxonomy" id="863575"/>
    <lineage>
        <taxon>Bacteria</taxon>
        <taxon>Bacillati</taxon>
        <taxon>Actinomycetota</taxon>
        <taxon>Actinomycetes</taxon>
        <taxon>Micrococcales</taxon>
        <taxon>Micrococcaceae</taxon>
        <taxon>Citricoccus</taxon>
    </lineage>
</organism>
<keyword evidence="1" id="KW-1133">Transmembrane helix</keyword>
<proteinExistence type="predicted"/>
<keyword evidence="1" id="KW-0812">Transmembrane</keyword>
<accession>A0ABV0IMP0</accession>
<protein>
    <recommendedName>
        <fullName evidence="4">Major facilitator superfamily (MFS) profile domain-containing protein</fullName>
    </recommendedName>
</protein>
<feature type="transmembrane region" description="Helical" evidence="1">
    <location>
        <begin position="162"/>
        <end position="185"/>
    </location>
</feature>
<sequence>MSEQNASGSSTPHSRRDDLVAAERDRFGGFKFGAAFFGWLAATGMAVLLAALLSAIGVGVGLASNTDPGQAAEQATQDPTAAGITGAIILAVILLIAYFCGGYVAGRMARFDGAKQGVAVWLWAVVIVIILAVIGLIAGSQFDLVGQLSTLSGVQVPTDTLTTTGIIAVIVAALLALVGAVLGGIMGMRYHRKIDQFGLDHAREPRD</sequence>
<comment type="caution">
    <text evidence="2">The sequence shown here is derived from an EMBL/GenBank/DDBJ whole genome shotgun (WGS) entry which is preliminary data.</text>
</comment>
<keyword evidence="3" id="KW-1185">Reference proteome</keyword>
<dbReference type="EMBL" id="JBDXMX010000006">
    <property type="protein sequence ID" value="MEO9248787.1"/>
    <property type="molecule type" value="Genomic_DNA"/>
</dbReference>
<evidence type="ECO:0000313" key="2">
    <source>
        <dbReference type="EMBL" id="MEO9248787.1"/>
    </source>
</evidence>
<dbReference type="RefSeq" id="WP_309812878.1">
    <property type="nucleotide sequence ID" value="NZ_JBDXMX010000006.1"/>
</dbReference>
<feature type="transmembrane region" description="Helical" evidence="1">
    <location>
        <begin position="82"/>
        <end position="106"/>
    </location>
</feature>
<evidence type="ECO:0008006" key="4">
    <source>
        <dbReference type="Google" id="ProtNLM"/>
    </source>
</evidence>
<evidence type="ECO:0000313" key="3">
    <source>
        <dbReference type="Proteomes" id="UP001484097"/>
    </source>
</evidence>
<feature type="transmembrane region" description="Helical" evidence="1">
    <location>
        <begin position="34"/>
        <end position="62"/>
    </location>
</feature>